<dbReference type="AlphaFoldDB" id="A0A2R8C1P7"/>
<keyword evidence="2" id="KW-1185">Reference proteome</keyword>
<gene>
    <name evidence="1" type="ORF">PAA8504_04203</name>
</gene>
<reference evidence="1 2" key="1">
    <citation type="submission" date="2018-03" db="EMBL/GenBank/DDBJ databases">
        <authorList>
            <person name="Keele B.F."/>
        </authorList>
    </citation>
    <scope>NUCLEOTIDE SEQUENCE [LARGE SCALE GENOMIC DNA]</scope>
    <source>
        <strain evidence="1 2">CECT 8504</strain>
    </source>
</reference>
<dbReference type="EMBL" id="ONZF01000018">
    <property type="protein sequence ID" value="SPJ26345.1"/>
    <property type="molecule type" value="Genomic_DNA"/>
</dbReference>
<dbReference type="Proteomes" id="UP000244912">
    <property type="component" value="Unassembled WGS sequence"/>
</dbReference>
<evidence type="ECO:0000313" key="1">
    <source>
        <dbReference type="EMBL" id="SPJ26345.1"/>
    </source>
</evidence>
<sequence length="63" mass="7342">MQQVLERQIPLFYLADDLLKGLHKSLLFQLGNALKRLDQQVMGAYRRRRFTFSACKAAIIAFK</sequence>
<accession>A0A2R8C1P7</accession>
<evidence type="ECO:0000313" key="2">
    <source>
        <dbReference type="Proteomes" id="UP000244912"/>
    </source>
</evidence>
<name>A0A2R8C1P7_9RHOB</name>
<proteinExistence type="predicted"/>
<dbReference type="RefSeq" id="WP_108896036.1">
    <property type="nucleotide sequence ID" value="NZ_ONZF01000018.1"/>
</dbReference>
<protein>
    <submittedName>
        <fullName evidence="1">Uncharacterized protein</fullName>
    </submittedName>
</protein>
<organism evidence="1 2">
    <name type="scientific">Palleronia abyssalis</name>
    <dbReference type="NCBI Taxonomy" id="1501240"/>
    <lineage>
        <taxon>Bacteria</taxon>
        <taxon>Pseudomonadati</taxon>
        <taxon>Pseudomonadota</taxon>
        <taxon>Alphaproteobacteria</taxon>
        <taxon>Rhodobacterales</taxon>
        <taxon>Roseobacteraceae</taxon>
        <taxon>Palleronia</taxon>
    </lineage>
</organism>